<gene>
    <name evidence="4" type="ORF">Slati_3517900</name>
</gene>
<reference evidence="4" key="2">
    <citation type="journal article" date="2024" name="Plant">
        <title>Genomic evolution and insights into agronomic trait innovations of Sesamum species.</title>
        <authorList>
            <person name="Miao H."/>
            <person name="Wang L."/>
            <person name="Qu L."/>
            <person name="Liu H."/>
            <person name="Sun Y."/>
            <person name="Le M."/>
            <person name="Wang Q."/>
            <person name="Wei S."/>
            <person name="Zheng Y."/>
            <person name="Lin W."/>
            <person name="Duan Y."/>
            <person name="Cao H."/>
            <person name="Xiong S."/>
            <person name="Wang X."/>
            <person name="Wei L."/>
            <person name="Li C."/>
            <person name="Ma Q."/>
            <person name="Ju M."/>
            <person name="Zhao R."/>
            <person name="Li G."/>
            <person name="Mu C."/>
            <person name="Tian Q."/>
            <person name="Mei H."/>
            <person name="Zhang T."/>
            <person name="Gao T."/>
            <person name="Zhang H."/>
        </authorList>
    </citation>
    <scope>NUCLEOTIDE SEQUENCE</scope>
    <source>
        <strain evidence="4">KEN1</strain>
    </source>
</reference>
<dbReference type="GO" id="GO:0035251">
    <property type="term" value="F:UDP-glucosyltransferase activity"/>
    <property type="evidence" value="ECO:0007669"/>
    <property type="project" value="TreeGrafter"/>
</dbReference>
<keyword evidence="3" id="KW-0808">Transferase</keyword>
<sequence length="255" mass="29727">MITVDLLAKFFEALALLQELLQELSLDCLISDMFFPWIADSVRHSQIGFPWDELLRTMWFGANDNDKFAKPREQRRDSERRRYGVVFNNFYELESAYADHYKKLHEMAVRLEASGQEFIWVARKGKNEGENEDWIPQEYEDRIKGRELVIRGWAPQVMILDHPTHCWWNSTLEGICAGVPMVTWPVSAEQFYNEKLVTKVLRTGVPVGSKKWADCGKRRRAKKAVEEEGSSYNSLSAFVDELSIYRSPPKKQDIN</sequence>
<dbReference type="PANTHER" id="PTHR48047:SF45">
    <property type="entry name" value="SCOPOLETIN GLUCOSYLTRANSFERASE-LIKE"/>
    <property type="match status" value="1"/>
</dbReference>
<proteinExistence type="inferred from homology"/>
<dbReference type="AlphaFoldDB" id="A0AAW2UHM0"/>
<protein>
    <submittedName>
        <fullName evidence="4">Scopoletin glucosyltransferase</fullName>
    </submittedName>
</protein>
<organism evidence="4">
    <name type="scientific">Sesamum latifolium</name>
    <dbReference type="NCBI Taxonomy" id="2727402"/>
    <lineage>
        <taxon>Eukaryota</taxon>
        <taxon>Viridiplantae</taxon>
        <taxon>Streptophyta</taxon>
        <taxon>Embryophyta</taxon>
        <taxon>Tracheophyta</taxon>
        <taxon>Spermatophyta</taxon>
        <taxon>Magnoliopsida</taxon>
        <taxon>eudicotyledons</taxon>
        <taxon>Gunneridae</taxon>
        <taxon>Pentapetalae</taxon>
        <taxon>asterids</taxon>
        <taxon>lamiids</taxon>
        <taxon>Lamiales</taxon>
        <taxon>Pedaliaceae</taxon>
        <taxon>Sesamum</taxon>
    </lineage>
</organism>
<comment type="caution">
    <text evidence="4">The sequence shown here is derived from an EMBL/GenBank/DDBJ whole genome shotgun (WGS) entry which is preliminary data.</text>
</comment>
<keyword evidence="2" id="KW-0328">Glycosyltransferase</keyword>
<dbReference type="SUPFAM" id="SSF53756">
    <property type="entry name" value="UDP-Glycosyltransferase/glycogen phosphorylase"/>
    <property type="match status" value="1"/>
</dbReference>
<reference evidence="4" key="1">
    <citation type="submission" date="2020-06" db="EMBL/GenBank/DDBJ databases">
        <authorList>
            <person name="Li T."/>
            <person name="Hu X."/>
            <person name="Zhang T."/>
            <person name="Song X."/>
            <person name="Zhang H."/>
            <person name="Dai N."/>
            <person name="Sheng W."/>
            <person name="Hou X."/>
            <person name="Wei L."/>
        </authorList>
    </citation>
    <scope>NUCLEOTIDE SEQUENCE</scope>
    <source>
        <strain evidence="4">KEN1</strain>
        <tissue evidence="4">Leaf</tissue>
    </source>
</reference>
<name>A0AAW2UHM0_9LAMI</name>
<dbReference type="Gene3D" id="3.40.50.2000">
    <property type="entry name" value="Glycogen Phosphorylase B"/>
    <property type="match status" value="1"/>
</dbReference>
<accession>A0AAW2UHM0</accession>
<evidence type="ECO:0000256" key="3">
    <source>
        <dbReference type="ARBA" id="ARBA00022679"/>
    </source>
</evidence>
<comment type="similarity">
    <text evidence="1">Belongs to the UDP-glycosyltransferase family.</text>
</comment>
<dbReference type="Pfam" id="PF00201">
    <property type="entry name" value="UDPGT"/>
    <property type="match status" value="1"/>
</dbReference>
<dbReference type="EMBL" id="JACGWN010000012">
    <property type="protein sequence ID" value="KAL0416860.1"/>
    <property type="molecule type" value="Genomic_DNA"/>
</dbReference>
<dbReference type="PANTHER" id="PTHR48047">
    <property type="entry name" value="GLYCOSYLTRANSFERASE"/>
    <property type="match status" value="1"/>
</dbReference>
<evidence type="ECO:0000313" key="4">
    <source>
        <dbReference type="EMBL" id="KAL0416860.1"/>
    </source>
</evidence>
<dbReference type="InterPro" id="IPR002213">
    <property type="entry name" value="UDP_glucos_trans"/>
</dbReference>
<evidence type="ECO:0000256" key="2">
    <source>
        <dbReference type="ARBA" id="ARBA00022676"/>
    </source>
</evidence>
<evidence type="ECO:0000256" key="1">
    <source>
        <dbReference type="ARBA" id="ARBA00009995"/>
    </source>
</evidence>